<dbReference type="STRING" id="742152.A0A2H3JFZ7"/>
<sequence>MQARAWLETTGLPGAGTECRSAQQAQKVVGAHRRGLWGRVGWASRRQLAAPGRAAKRKSGASTEASETKKARRRWRLPIISAPSSEAEAGADRAYTPVQPRGSGVLSALLQLYDAADASSHTLAPTSTRSSFDGGGGSYFPATRTRDKAERRAREEERRRAKAERAAAAAEGERPRWAGSANGSAVSLTLLKISIPRPWGESRPPQARNAAGVFGPLIVSTGNIAGAAAPQHSTLAPSVKQPRYHLSWYLLESNLLQTKEVIKEPETALTWPQSMHFNLPGHSPSEPMHLSHLWTLSLLMNFIMEEEDDSPQSTKSGQTKWTGMLHDLPKHGWSQVGTPSMPSTPTTSDDKWFECEKEHIKQAEEHEQRKKEPKKAEIYMHHRGHYLMTLSGTCWYHFNK</sequence>
<dbReference type="AlphaFoldDB" id="A0A2H3JFZ7"/>
<keyword evidence="3" id="KW-1185">Reference proteome</keyword>
<proteinExistence type="predicted"/>
<gene>
    <name evidence="2" type="ORF">WOLCODRAFT_155584</name>
</gene>
<organism evidence="2 3">
    <name type="scientific">Wolfiporia cocos (strain MD-104)</name>
    <name type="common">Brown rot fungus</name>
    <dbReference type="NCBI Taxonomy" id="742152"/>
    <lineage>
        <taxon>Eukaryota</taxon>
        <taxon>Fungi</taxon>
        <taxon>Dikarya</taxon>
        <taxon>Basidiomycota</taxon>
        <taxon>Agaricomycotina</taxon>
        <taxon>Agaricomycetes</taxon>
        <taxon>Polyporales</taxon>
        <taxon>Phaeolaceae</taxon>
        <taxon>Wolfiporia</taxon>
    </lineage>
</organism>
<evidence type="ECO:0000313" key="2">
    <source>
        <dbReference type="EMBL" id="PCH34927.1"/>
    </source>
</evidence>
<name>A0A2H3JFZ7_WOLCO</name>
<evidence type="ECO:0000256" key="1">
    <source>
        <dbReference type="SAM" id="MobiDB-lite"/>
    </source>
</evidence>
<feature type="region of interest" description="Disordered" evidence="1">
    <location>
        <begin position="120"/>
        <end position="180"/>
    </location>
</feature>
<feature type="region of interest" description="Disordered" evidence="1">
    <location>
        <begin position="48"/>
        <end position="74"/>
    </location>
</feature>
<dbReference type="OrthoDB" id="413008at2759"/>
<reference evidence="2 3" key="1">
    <citation type="journal article" date="2012" name="Science">
        <title>The Paleozoic origin of enzymatic lignin decomposition reconstructed from 31 fungal genomes.</title>
        <authorList>
            <person name="Floudas D."/>
            <person name="Binder M."/>
            <person name="Riley R."/>
            <person name="Barry K."/>
            <person name="Blanchette R.A."/>
            <person name="Henrissat B."/>
            <person name="Martinez A.T."/>
            <person name="Otillar R."/>
            <person name="Spatafora J.W."/>
            <person name="Yadav J.S."/>
            <person name="Aerts A."/>
            <person name="Benoit I."/>
            <person name="Boyd A."/>
            <person name="Carlson A."/>
            <person name="Copeland A."/>
            <person name="Coutinho P.M."/>
            <person name="de Vries R.P."/>
            <person name="Ferreira P."/>
            <person name="Findley K."/>
            <person name="Foster B."/>
            <person name="Gaskell J."/>
            <person name="Glotzer D."/>
            <person name="Gorecki P."/>
            <person name="Heitman J."/>
            <person name="Hesse C."/>
            <person name="Hori C."/>
            <person name="Igarashi K."/>
            <person name="Jurgens J.A."/>
            <person name="Kallen N."/>
            <person name="Kersten P."/>
            <person name="Kohler A."/>
            <person name="Kuees U."/>
            <person name="Kumar T.K.A."/>
            <person name="Kuo A."/>
            <person name="LaButti K."/>
            <person name="Larrondo L.F."/>
            <person name="Lindquist E."/>
            <person name="Ling A."/>
            <person name="Lombard V."/>
            <person name="Lucas S."/>
            <person name="Lundell T."/>
            <person name="Martin R."/>
            <person name="McLaughlin D.J."/>
            <person name="Morgenstern I."/>
            <person name="Morin E."/>
            <person name="Murat C."/>
            <person name="Nagy L.G."/>
            <person name="Nolan M."/>
            <person name="Ohm R.A."/>
            <person name="Patyshakuliyeva A."/>
            <person name="Rokas A."/>
            <person name="Ruiz-Duenas F.J."/>
            <person name="Sabat G."/>
            <person name="Salamov A."/>
            <person name="Samejima M."/>
            <person name="Schmutz J."/>
            <person name="Slot J.C."/>
            <person name="St John F."/>
            <person name="Stenlid J."/>
            <person name="Sun H."/>
            <person name="Sun S."/>
            <person name="Syed K."/>
            <person name="Tsang A."/>
            <person name="Wiebenga A."/>
            <person name="Young D."/>
            <person name="Pisabarro A."/>
            <person name="Eastwood D.C."/>
            <person name="Martin F."/>
            <person name="Cullen D."/>
            <person name="Grigoriev I.V."/>
            <person name="Hibbett D.S."/>
        </authorList>
    </citation>
    <scope>NUCLEOTIDE SEQUENCE [LARGE SCALE GENOMIC DNA]</scope>
    <source>
        <strain evidence="2 3">MD-104</strain>
    </source>
</reference>
<accession>A0A2H3JFZ7</accession>
<dbReference type="EMBL" id="KB467832">
    <property type="protein sequence ID" value="PCH34927.1"/>
    <property type="molecule type" value="Genomic_DNA"/>
</dbReference>
<protein>
    <submittedName>
        <fullName evidence="2">Uncharacterized protein</fullName>
    </submittedName>
</protein>
<evidence type="ECO:0000313" key="3">
    <source>
        <dbReference type="Proteomes" id="UP000218811"/>
    </source>
</evidence>
<dbReference type="Proteomes" id="UP000218811">
    <property type="component" value="Unassembled WGS sequence"/>
</dbReference>
<feature type="compositionally biased region" description="Basic and acidic residues" evidence="1">
    <location>
        <begin position="144"/>
        <end position="176"/>
    </location>
</feature>
<feature type="compositionally biased region" description="Polar residues" evidence="1">
    <location>
        <begin position="120"/>
        <end position="131"/>
    </location>
</feature>